<reference evidence="3" key="1">
    <citation type="journal article" date="2019" name="Int. J. Syst. Evol. Microbiol.">
        <title>The Global Catalogue of Microorganisms (GCM) 10K type strain sequencing project: providing services to taxonomists for standard genome sequencing and annotation.</title>
        <authorList>
            <consortium name="The Broad Institute Genomics Platform"/>
            <consortium name="The Broad Institute Genome Sequencing Center for Infectious Disease"/>
            <person name="Wu L."/>
            <person name="Ma J."/>
        </authorList>
    </citation>
    <scope>NUCLEOTIDE SEQUENCE [LARGE SCALE GENOMIC DNA]</scope>
    <source>
        <strain evidence="3">JCM 14370</strain>
    </source>
</reference>
<keyword evidence="1" id="KW-0472">Membrane</keyword>
<dbReference type="EMBL" id="BMOD01000004">
    <property type="protein sequence ID" value="GGJ31289.1"/>
    <property type="molecule type" value="Genomic_DNA"/>
</dbReference>
<keyword evidence="1" id="KW-0812">Transmembrane</keyword>
<keyword evidence="3" id="KW-1185">Reference proteome</keyword>
<keyword evidence="1" id="KW-1133">Transmembrane helix</keyword>
<dbReference type="Proteomes" id="UP000632222">
    <property type="component" value="Unassembled WGS sequence"/>
</dbReference>
<evidence type="ECO:0000313" key="2">
    <source>
        <dbReference type="EMBL" id="GGJ31289.1"/>
    </source>
</evidence>
<comment type="caution">
    <text evidence="2">The sequence shown here is derived from an EMBL/GenBank/DDBJ whole genome shotgun (WGS) entry which is preliminary data.</text>
</comment>
<sequence>MIPACGPYLPELLLEDGDIRTYLGTDTITGMPVLLYLSEQPLTLTELSAPHLLPFLDSGREGRDHYLTAGLPLTFRTLPKTVPRELLEDLWESGLQMLQGLHEAGKTFGRLTAHNCLLNGREVLFSGAALTSGSEKTDIRNLAKLVMQLMGGQSSSELSTIMRNQLERLMQNHFISAAHLLRDLQAKPKTPTQSVLQSVKVNPLPQPEVHFEEPEPEIKIEETTPVEPEAPPVVVRIGWDDDESWRQVQAPASPQQANAQNAPGFMRYLATIGIAVLLLAGAGAGWWYAARQQQAAPDTGTITCCVVDFSLSRKGQPYNSQAKLIAVKVPEGSSYKAGDTLGLVPGTVRFPSVKGDYMLKVEVPGLRTAPFPLSMPTSGPMTIDLQ</sequence>
<dbReference type="RefSeq" id="WP_189002231.1">
    <property type="nucleotide sequence ID" value="NZ_BMOD01000004.1"/>
</dbReference>
<evidence type="ECO:0008006" key="4">
    <source>
        <dbReference type="Google" id="ProtNLM"/>
    </source>
</evidence>
<accession>A0ABQ2CXV2</accession>
<gene>
    <name evidence="2" type="ORF">GCM10008938_16830</name>
</gene>
<feature type="transmembrane region" description="Helical" evidence="1">
    <location>
        <begin position="265"/>
        <end position="289"/>
    </location>
</feature>
<evidence type="ECO:0000256" key="1">
    <source>
        <dbReference type="SAM" id="Phobius"/>
    </source>
</evidence>
<evidence type="ECO:0000313" key="3">
    <source>
        <dbReference type="Proteomes" id="UP000632222"/>
    </source>
</evidence>
<name>A0ABQ2CXV2_9DEIO</name>
<protein>
    <recommendedName>
        <fullName evidence="4">Serine/threonine protein kinase</fullName>
    </recommendedName>
</protein>
<organism evidence="2 3">
    <name type="scientific">Deinococcus roseus</name>
    <dbReference type="NCBI Taxonomy" id="392414"/>
    <lineage>
        <taxon>Bacteria</taxon>
        <taxon>Thermotogati</taxon>
        <taxon>Deinococcota</taxon>
        <taxon>Deinococci</taxon>
        <taxon>Deinococcales</taxon>
        <taxon>Deinococcaceae</taxon>
        <taxon>Deinococcus</taxon>
    </lineage>
</organism>
<proteinExistence type="predicted"/>